<comment type="caution">
    <text evidence="10">The sequence shown here is derived from an EMBL/GenBank/DDBJ whole genome shotgun (WGS) entry which is preliminary data.</text>
</comment>
<gene>
    <name evidence="10" type="ORF">PLOB_00002966</name>
</gene>
<dbReference type="Proteomes" id="UP001159405">
    <property type="component" value="Unassembled WGS sequence"/>
</dbReference>
<evidence type="ECO:0000256" key="5">
    <source>
        <dbReference type="ARBA" id="ARBA00034545"/>
    </source>
</evidence>
<comment type="catalytic activity">
    <reaction evidence="7">
        <text>arsenic triglutathione + 2 [thioredoxin]-dithiol + 2 S-adenosyl-L-methionine + H2O = dimethylarsinous acid + 2 [thioredoxin]-disulfide + 3 glutathione + 2 S-adenosyl-L-homocysteine + 2 H(+)</text>
        <dbReference type="Rhea" id="RHEA:69464"/>
        <dbReference type="Rhea" id="RHEA-COMP:10698"/>
        <dbReference type="Rhea" id="RHEA-COMP:10700"/>
        <dbReference type="ChEBI" id="CHEBI:15377"/>
        <dbReference type="ChEBI" id="CHEBI:15378"/>
        <dbReference type="ChEBI" id="CHEBI:23808"/>
        <dbReference type="ChEBI" id="CHEBI:29950"/>
        <dbReference type="ChEBI" id="CHEBI:50058"/>
        <dbReference type="ChEBI" id="CHEBI:57856"/>
        <dbReference type="ChEBI" id="CHEBI:57925"/>
        <dbReference type="ChEBI" id="CHEBI:59789"/>
        <dbReference type="ChEBI" id="CHEBI:183640"/>
        <dbReference type="EC" id="2.1.1.137"/>
    </reaction>
</comment>
<sequence length="384" mass="42058">MSSENADQVKESVKDYYGKTLKTSDDLKTSACKFEGKKMPPAVRSALKLIHEEVSSKFYGCGLVAPESLEGMKILDLGSGSGQDCFVLSKLVGENGHVTGVDMTKEQVDVANKYVEYHAEQFGYSKPNTDFKLGEMERLSDLGIQENSIDIIISNCVVNLTADKAVVLKQAYRVLKDGGEVYFSDVYTDTNLSEEARKDEVLWGKCISGALHWKELIELCKEVGFSGPYLVISRPLDVDPKLRKPLGDAQFVSATYRLFKPPCDKSTDTGSNVSYKGSMVENPEEFKFDVHNTLTKTPKIVSAELATVLRFSRFAKHLDFQPLEPGTTVPTDDVYSNADPFAYCAANNLAKTSGSCCAKPAKQEKTGCGSKPAEEKNGCGSKCC</sequence>
<evidence type="ECO:0000256" key="1">
    <source>
        <dbReference type="ARBA" id="ARBA00022679"/>
    </source>
</evidence>
<dbReference type="Pfam" id="PF13847">
    <property type="entry name" value="Methyltransf_31"/>
    <property type="match status" value="1"/>
</dbReference>
<proteinExistence type="inferred from homology"/>
<dbReference type="PANTHER" id="PTHR43675:SF8">
    <property type="entry name" value="ARSENITE METHYLTRANSFERASE"/>
    <property type="match status" value="1"/>
</dbReference>
<evidence type="ECO:0000313" key="11">
    <source>
        <dbReference type="Proteomes" id="UP001159405"/>
    </source>
</evidence>
<dbReference type="EMBL" id="CALNXK010000011">
    <property type="protein sequence ID" value="CAH3043521.1"/>
    <property type="molecule type" value="Genomic_DNA"/>
</dbReference>
<evidence type="ECO:0000256" key="2">
    <source>
        <dbReference type="ARBA" id="ARBA00022691"/>
    </source>
</evidence>
<dbReference type="CDD" id="cd02440">
    <property type="entry name" value="AdoMet_MTases"/>
    <property type="match status" value="1"/>
</dbReference>
<evidence type="ECO:0000256" key="6">
    <source>
        <dbReference type="ARBA" id="ARBA00047941"/>
    </source>
</evidence>
<evidence type="ECO:0000259" key="9">
    <source>
        <dbReference type="Pfam" id="PF13847"/>
    </source>
</evidence>
<comment type="catalytic activity">
    <reaction evidence="6">
        <text>arsenic triglutathione + [thioredoxin]-dithiol + S-adenosyl-L-methionine + 2 H2O = methylarsonous acid + [thioredoxin]-disulfide + 3 glutathione + S-adenosyl-L-homocysteine + H(+)</text>
        <dbReference type="Rhea" id="RHEA:69460"/>
        <dbReference type="Rhea" id="RHEA-COMP:10698"/>
        <dbReference type="Rhea" id="RHEA-COMP:10700"/>
        <dbReference type="ChEBI" id="CHEBI:15377"/>
        <dbReference type="ChEBI" id="CHEBI:15378"/>
        <dbReference type="ChEBI" id="CHEBI:17826"/>
        <dbReference type="ChEBI" id="CHEBI:29950"/>
        <dbReference type="ChEBI" id="CHEBI:50058"/>
        <dbReference type="ChEBI" id="CHEBI:57856"/>
        <dbReference type="ChEBI" id="CHEBI:57925"/>
        <dbReference type="ChEBI" id="CHEBI:59789"/>
        <dbReference type="ChEBI" id="CHEBI:183640"/>
        <dbReference type="EC" id="2.1.1.137"/>
    </reaction>
</comment>
<name>A0ABN8N5T0_9CNID</name>
<dbReference type="EC" id="2.1.1.137" evidence="4"/>
<evidence type="ECO:0000313" key="10">
    <source>
        <dbReference type="EMBL" id="CAH3043521.1"/>
    </source>
</evidence>
<reference evidence="10 11" key="1">
    <citation type="submission" date="2022-05" db="EMBL/GenBank/DDBJ databases">
        <authorList>
            <consortium name="Genoscope - CEA"/>
            <person name="William W."/>
        </authorList>
    </citation>
    <scope>NUCLEOTIDE SEQUENCE [LARGE SCALE GENOMIC DNA]</scope>
</reference>
<keyword evidence="2" id="KW-0949">S-adenosyl-L-methionine</keyword>
<evidence type="ECO:0000256" key="7">
    <source>
        <dbReference type="ARBA" id="ARBA00047943"/>
    </source>
</evidence>
<dbReference type="InterPro" id="IPR025714">
    <property type="entry name" value="Methyltranfer_dom"/>
</dbReference>
<feature type="domain" description="Methyltransferase" evidence="9">
    <location>
        <begin position="70"/>
        <end position="222"/>
    </location>
</feature>
<keyword evidence="11" id="KW-1185">Reference proteome</keyword>
<comment type="catalytic activity">
    <reaction evidence="8">
        <text>arsenic triglutathione + 3 [thioredoxin]-dithiol + 3 S-adenosyl-L-methionine = trimethylarsine + 3 [thioredoxin]-disulfide + 3 glutathione + 3 S-adenosyl-L-homocysteine + 3 H(+)</text>
        <dbReference type="Rhea" id="RHEA:69432"/>
        <dbReference type="Rhea" id="RHEA-COMP:10698"/>
        <dbReference type="Rhea" id="RHEA-COMP:10700"/>
        <dbReference type="ChEBI" id="CHEBI:15378"/>
        <dbReference type="ChEBI" id="CHEBI:27130"/>
        <dbReference type="ChEBI" id="CHEBI:29950"/>
        <dbReference type="ChEBI" id="CHEBI:50058"/>
        <dbReference type="ChEBI" id="CHEBI:57856"/>
        <dbReference type="ChEBI" id="CHEBI:57925"/>
        <dbReference type="ChEBI" id="CHEBI:59789"/>
        <dbReference type="ChEBI" id="CHEBI:183640"/>
        <dbReference type="EC" id="2.1.1.137"/>
    </reaction>
</comment>
<evidence type="ECO:0000256" key="4">
    <source>
        <dbReference type="ARBA" id="ARBA00034521"/>
    </source>
</evidence>
<organism evidence="10 11">
    <name type="scientific">Porites lobata</name>
    <dbReference type="NCBI Taxonomy" id="104759"/>
    <lineage>
        <taxon>Eukaryota</taxon>
        <taxon>Metazoa</taxon>
        <taxon>Cnidaria</taxon>
        <taxon>Anthozoa</taxon>
        <taxon>Hexacorallia</taxon>
        <taxon>Scleractinia</taxon>
        <taxon>Fungiina</taxon>
        <taxon>Poritidae</taxon>
        <taxon>Porites</taxon>
    </lineage>
</organism>
<comment type="similarity">
    <text evidence="3">Belongs to the methyltransferase superfamily. Arsenite methyltransferase family.</text>
</comment>
<keyword evidence="1" id="KW-0808">Transferase</keyword>
<protein>
    <recommendedName>
        <fullName evidence="5">Arsenite methyltransferase</fullName>
        <ecNumber evidence="4">2.1.1.137</ecNumber>
    </recommendedName>
</protein>
<dbReference type="SUPFAM" id="SSF53335">
    <property type="entry name" value="S-adenosyl-L-methionine-dependent methyltransferases"/>
    <property type="match status" value="1"/>
</dbReference>
<dbReference type="InterPro" id="IPR026669">
    <property type="entry name" value="Arsenite_MeTrfase-like"/>
</dbReference>
<accession>A0ABN8N5T0</accession>
<evidence type="ECO:0000256" key="8">
    <source>
        <dbReference type="ARBA" id="ARBA00048428"/>
    </source>
</evidence>
<dbReference type="Gene3D" id="3.40.50.150">
    <property type="entry name" value="Vaccinia Virus protein VP39"/>
    <property type="match status" value="1"/>
</dbReference>
<dbReference type="InterPro" id="IPR029063">
    <property type="entry name" value="SAM-dependent_MTases_sf"/>
</dbReference>
<dbReference type="PANTHER" id="PTHR43675">
    <property type="entry name" value="ARSENITE METHYLTRANSFERASE"/>
    <property type="match status" value="1"/>
</dbReference>
<evidence type="ECO:0000256" key="3">
    <source>
        <dbReference type="ARBA" id="ARBA00034487"/>
    </source>
</evidence>